<dbReference type="OrthoDB" id="208599at2"/>
<dbReference type="EMBL" id="AP014879">
    <property type="protein sequence ID" value="BAV34010.1"/>
    <property type="molecule type" value="Genomic_DNA"/>
</dbReference>
<evidence type="ECO:0000313" key="2">
    <source>
        <dbReference type="Proteomes" id="UP000243180"/>
    </source>
</evidence>
<organism evidence="1 2">
    <name type="scientific">Sulfuricaulis limicola</name>
    <dbReference type="NCBI Taxonomy" id="1620215"/>
    <lineage>
        <taxon>Bacteria</taxon>
        <taxon>Pseudomonadati</taxon>
        <taxon>Pseudomonadota</taxon>
        <taxon>Gammaproteobacteria</taxon>
        <taxon>Acidiferrobacterales</taxon>
        <taxon>Acidiferrobacteraceae</taxon>
        <taxon>Sulfuricaulis</taxon>
    </lineage>
</organism>
<evidence type="ECO:0000313" key="1">
    <source>
        <dbReference type="EMBL" id="BAV34010.1"/>
    </source>
</evidence>
<dbReference type="Proteomes" id="UP000243180">
    <property type="component" value="Chromosome"/>
</dbReference>
<protein>
    <submittedName>
        <fullName evidence="1">Uncharacterized protein</fullName>
    </submittedName>
</protein>
<name>A0A1B4XGR2_9GAMM</name>
<reference evidence="1 2" key="1">
    <citation type="submission" date="2015-05" db="EMBL/GenBank/DDBJ databases">
        <title>Complete genome sequence of a sulfur-oxidizing gammaproteobacterium strain HA5.</title>
        <authorList>
            <person name="Miura A."/>
            <person name="Kojima H."/>
            <person name="Fukui M."/>
        </authorList>
    </citation>
    <scope>NUCLEOTIDE SEQUENCE [LARGE SCALE GENOMIC DNA]</scope>
    <source>
        <strain evidence="1 2">HA5</strain>
    </source>
</reference>
<gene>
    <name evidence="1" type="ORF">SCL_1707</name>
</gene>
<accession>A0A1B4XGR2</accession>
<dbReference type="InParanoid" id="A0A1B4XGR2"/>
<dbReference type="KEGG" id="slim:SCL_1707"/>
<dbReference type="RefSeq" id="WP_096360803.1">
    <property type="nucleotide sequence ID" value="NZ_AP014879.1"/>
</dbReference>
<dbReference type="AlphaFoldDB" id="A0A1B4XGR2"/>
<keyword evidence="2" id="KW-1185">Reference proteome</keyword>
<sequence>MMWILVVLAFFAAVVLGVIGVIRARNLQYWLPSYLRQCMSRPSADTGDNITVYVCFADHYEPFGGGNDTARAREKVARWAEKYPTLASRHVDSFGGHPKHTFFYPIEEYDAQILDQLGDLERRGFAGVEVHYHHNNDTAEKLKAALVGFCNTLRQRHGLLRADGDIDPAYCFIHGNWALDNSRPDGQWCGVDNELGVLVATGCRADLTMPSAPSDTQTRKINSIYAARGVDGKRKSHDTGRDIRVGEWLQPGELLLIQGPLAFNWRRRKAGLLPKIENGEISHDAPPSQDRLRLWFEHAPRVAGAEQHVFIKLHTHGAEDETMNMLLEGGFESLWSDLEAEFRDHPGISLRYVSAWEMFCKIRDLATSARGAR</sequence>
<proteinExistence type="predicted"/>